<evidence type="ECO:0000256" key="16">
    <source>
        <dbReference type="PIRSR" id="PIRSR038001-1"/>
    </source>
</evidence>
<dbReference type="GO" id="GO:0051604">
    <property type="term" value="P:protein maturation"/>
    <property type="evidence" value="ECO:0007669"/>
    <property type="project" value="UniProtKB-ARBA"/>
</dbReference>
<dbReference type="GO" id="GO:0032991">
    <property type="term" value="C:protein-containing complex"/>
    <property type="evidence" value="ECO:0007669"/>
    <property type="project" value="UniProtKB-ARBA"/>
</dbReference>
<dbReference type="Gene3D" id="1.10.533.10">
    <property type="entry name" value="Death Domain, Fas"/>
    <property type="match status" value="1"/>
</dbReference>
<evidence type="ECO:0000259" key="19">
    <source>
        <dbReference type="PROSITE" id="PS50207"/>
    </source>
</evidence>
<dbReference type="PROSITE" id="PS01122">
    <property type="entry name" value="CASPASE_CYS"/>
    <property type="match status" value="1"/>
</dbReference>
<dbReference type="InterPro" id="IPR015917">
    <property type="entry name" value="Pept_C14A"/>
</dbReference>
<keyword evidence="12" id="KW-0539">Nucleus</keyword>
<evidence type="ECO:0000256" key="5">
    <source>
        <dbReference type="ARBA" id="ARBA00022553"/>
    </source>
</evidence>
<dbReference type="SMART" id="SM00031">
    <property type="entry name" value="DED"/>
    <property type="match status" value="1"/>
</dbReference>
<dbReference type="PROSITE" id="PS50168">
    <property type="entry name" value="DED"/>
    <property type="match status" value="2"/>
</dbReference>
<evidence type="ECO:0000256" key="9">
    <source>
        <dbReference type="ARBA" id="ARBA00022801"/>
    </source>
</evidence>
<dbReference type="GeneTree" id="ENSGT00940000160994"/>
<evidence type="ECO:0000256" key="1">
    <source>
        <dbReference type="ARBA" id="ARBA00004123"/>
    </source>
</evidence>
<dbReference type="GO" id="GO:0005634">
    <property type="term" value="C:nucleus"/>
    <property type="evidence" value="ECO:0007669"/>
    <property type="project" value="UniProtKB-SubCell"/>
</dbReference>
<dbReference type="PROSITE" id="PS50208">
    <property type="entry name" value="CASPASE_P20"/>
    <property type="match status" value="1"/>
</dbReference>
<evidence type="ECO:0000256" key="10">
    <source>
        <dbReference type="ARBA" id="ARBA00022807"/>
    </source>
</evidence>
<dbReference type="SUPFAM" id="SSF52129">
    <property type="entry name" value="Caspase-like"/>
    <property type="match status" value="1"/>
</dbReference>
<dbReference type="Proteomes" id="UP000007303">
    <property type="component" value="Unassembled WGS sequence"/>
</dbReference>
<accession>H3DHU2</accession>
<dbReference type="InterPro" id="IPR029030">
    <property type="entry name" value="Caspase-like_dom_sf"/>
</dbReference>
<dbReference type="GO" id="GO:0004197">
    <property type="term" value="F:cysteine-type endopeptidase activity"/>
    <property type="evidence" value="ECO:0007669"/>
    <property type="project" value="InterPro"/>
</dbReference>
<evidence type="ECO:0000256" key="13">
    <source>
        <dbReference type="ARBA" id="ARBA00051626"/>
    </source>
</evidence>
<dbReference type="Pfam" id="PF00656">
    <property type="entry name" value="Peptidase_C14"/>
    <property type="match status" value="1"/>
</dbReference>
<dbReference type="GO" id="GO:0005886">
    <property type="term" value="C:plasma membrane"/>
    <property type="evidence" value="ECO:0007669"/>
    <property type="project" value="UniProtKB-ARBA"/>
</dbReference>
<dbReference type="GO" id="GO:0006915">
    <property type="term" value="P:apoptotic process"/>
    <property type="evidence" value="ECO:0007669"/>
    <property type="project" value="UniProtKB-KW"/>
</dbReference>
<dbReference type="SMART" id="SM00115">
    <property type="entry name" value="CASc"/>
    <property type="match status" value="1"/>
</dbReference>
<dbReference type="SUPFAM" id="SSF47986">
    <property type="entry name" value="DEATH domain"/>
    <property type="match status" value="1"/>
</dbReference>
<dbReference type="Ensembl" id="ENSTNIT00000020317.1">
    <property type="protein sequence ID" value="ENSTNIP00000020086.1"/>
    <property type="gene ID" value="ENSTNIG00000016964.1"/>
</dbReference>
<dbReference type="PROSITE" id="PS50207">
    <property type="entry name" value="CASPASE_P10"/>
    <property type="match status" value="1"/>
</dbReference>
<organism evidence="21 22">
    <name type="scientific">Tetraodon nigroviridis</name>
    <name type="common">Spotted green pufferfish</name>
    <name type="synonym">Chelonodon nigroviridis</name>
    <dbReference type="NCBI Taxonomy" id="99883"/>
    <lineage>
        <taxon>Eukaryota</taxon>
        <taxon>Metazoa</taxon>
        <taxon>Chordata</taxon>
        <taxon>Craniata</taxon>
        <taxon>Vertebrata</taxon>
        <taxon>Euteleostomi</taxon>
        <taxon>Actinopterygii</taxon>
        <taxon>Neopterygii</taxon>
        <taxon>Teleostei</taxon>
        <taxon>Neoteleostei</taxon>
        <taxon>Acanthomorphata</taxon>
        <taxon>Eupercaria</taxon>
        <taxon>Tetraodontiformes</taxon>
        <taxon>Tetradontoidea</taxon>
        <taxon>Tetraodontidae</taxon>
        <taxon>Tetraodon</taxon>
    </lineage>
</organism>
<evidence type="ECO:0000256" key="2">
    <source>
        <dbReference type="ARBA" id="ARBA00004496"/>
    </source>
</evidence>
<evidence type="ECO:0000256" key="12">
    <source>
        <dbReference type="ARBA" id="ARBA00023242"/>
    </source>
</evidence>
<reference evidence="21" key="3">
    <citation type="submission" date="2025-09" db="UniProtKB">
        <authorList>
            <consortium name="Ensembl"/>
        </authorList>
    </citation>
    <scope>IDENTIFICATION</scope>
</reference>
<dbReference type="AlphaFoldDB" id="H3DHU2"/>
<dbReference type="Pfam" id="PF01335">
    <property type="entry name" value="DED"/>
    <property type="match status" value="1"/>
</dbReference>
<protein>
    <recommendedName>
        <fullName evidence="15">Caspase-8</fullName>
        <ecNumber evidence="14">3.4.22.61</ecNumber>
    </recommendedName>
</protein>
<evidence type="ECO:0000256" key="7">
    <source>
        <dbReference type="ARBA" id="ARBA00022703"/>
    </source>
</evidence>
<feature type="domain" description="Caspase family p10" evidence="19">
    <location>
        <begin position="358"/>
        <end position="441"/>
    </location>
</feature>
<evidence type="ECO:0000256" key="11">
    <source>
        <dbReference type="ARBA" id="ARBA00023145"/>
    </source>
</evidence>
<evidence type="ECO:0000256" key="17">
    <source>
        <dbReference type="RuleBase" id="RU003971"/>
    </source>
</evidence>
<dbReference type="InterPro" id="IPR001309">
    <property type="entry name" value="Pept_C14_p20"/>
</dbReference>
<dbReference type="EC" id="3.4.22.61" evidence="14"/>
<keyword evidence="4" id="KW-0963">Cytoplasm</keyword>
<dbReference type="PANTHER" id="PTHR48169:SF7">
    <property type="entry name" value="CASPASE 10"/>
    <property type="match status" value="1"/>
</dbReference>
<keyword evidence="10" id="KW-0788">Thiol protease</keyword>
<dbReference type="GO" id="GO:0005737">
    <property type="term" value="C:cytoplasm"/>
    <property type="evidence" value="ECO:0007669"/>
    <property type="project" value="UniProtKB-SubCell"/>
</dbReference>
<comment type="catalytic activity">
    <reaction evidence="13">
        <text>Strict requirement for Asp at position P1 and has a preferred cleavage sequence of (Leu/Asp/Val)-Glu-Thr-Asp-|-(Gly/Ser/Ala).</text>
        <dbReference type="EC" id="3.4.22.61"/>
    </reaction>
</comment>
<feature type="active site" evidence="16">
    <location>
        <position position="326"/>
    </location>
</feature>
<keyword evidence="5" id="KW-0597">Phosphoprotein</keyword>
<dbReference type="InterPro" id="IPR011029">
    <property type="entry name" value="DEATH-like_dom_sf"/>
</dbReference>
<keyword evidence="7" id="KW-0053">Apoptosis</keyword>
<reference evidence="22" key="1">
    <citation type="journal article" date="2004" name="Nature">
        <title>Genome duplication in the teleost fish Tetraodon nigroviridis reveals the early vertebrate proto-karyotype.</title>
        <authorList>
            <person name="Jaillon O."/>
            <person name="Aury J.-M."/>
            <person name="Brunet F."/>
            <person name="Petit J.-L."/>
            <person name="Stange-Thomann N."/>
            <person name="Mauceli E."/>
            <person name="Bouneau L."/>
            <person name="Fischer C."/>
            <person name="Ozouf-Costaz C."/>
            <person name="Bernot A."/>
            <person name="Nicaud S."/>
            <person name="Jaffe D."/>
            <person name="Fisher S."/>
            <person name="Lutfalla G."/>
            <person name="Dossat C."/>
            <person name="Segurens B."/>
            <person name="Dasilva C."/>
            <person name="Salanoubat M."/>
            <person name="Levy M."/>
            <person name="Boudet N."/>
            <person name="Castellano S."/>
            <person name="Anthouard V."/>
            <person name="Jubin C."/>
            <person name="Castelli V."/>
            <person name="Katinka M."/>
            <person name="Vacherie B."/>
            <person name="Biemont C."/>
            <person name="Skalli Z."/>
            <person name="Cattolico L."/>
            <person name="Poulain J."/>
            <person name="De Berardinis V."/>
            <person name="Cruaud C."/>
            <person name="Duprat S."/>
            <person name="Brottier P."/>
            <person name="Coutanceau J.-P."/>
            <person name="Gouzy J."/>
            <person name="Parra G."/>
            <person name="Lardier G."/>
            <person name="Chapple C."/>
            <person name="McKernan K.J."/>
            <person name="McEwan P."/>
            <person name="Bosak S."/>
            <person name="Kellis M."/>
            <person name="Volff J.-N."/>
            <person name="Guigo R."/>
            <person name="Zody M.C."/>
            <person name="Mesirov J."/>
            <person name="Lindblad-Toh K."/>
            <person name="Birren B."/>
            <person name="Nusbaum C."/>
            <person name="Kahn D."/>
            <person name="Robinson-Rechavi M."/>
            <person name="Laudet V."/>
            <person name="Schachter V."/>
            <person name="Quetier F."/>
            <person name="Saurin W."/>
            <person name="Scarpelli C."/>
            <person name="Wincker P."/>
            <person name="Lander E.S."/>
            <person name="Weissenbach J."/>
            <person name="Roest Crollius H."/>
        </authorList>
    </citation>
    <scope>NUCLEOTIDE SEQUENCE [LARGE SCALE GENOMIC DNA]</scope>
</reference>
<feature type="domain" description="DED" evidence="18">
    <location>
        <begin position="1"/>
        <end position="41"/>
    </location>
</feature>
<evidence type="ECO:0000313" key="21">
    <source>
        <dbReference type="Ensembl" id="ENSTNIP00000020086.1"/>
    </source>
</evidence>
<dbReference type="InterPro" id="IPR033139">
    <property type="entry name" value="Caspase_cys_AS"/>
</dbReference>
<evidence type="ECO:0000256" key="8">
    <source>
        <dbReference type="ARBA" id="ARBA00022737"/>
    </source>
</evidence>
<dbReference type="PANTHER" id="PTHR48169">
    <property type="entry name" value="DED DOMAIN-CONTAINING PROTEIN"/>
    <property type="match status" value="1"/>
</dbReference>
<evidence type="ECO:0000256" key="4">
    <source>
        <dbReference type="ARBA" id="ARBA00022490"/>
    </source>
</evidence>
<dbReference type="CDD" id="cd08334">
    <property type="entry name" value="DED_Caspase_8_10_r2"/>
    <property type="match status" value="1"/>
</dbReference>
<dbReference type="GO" id="GO:0043065">
    <property type="term" value="P:positive regulation of apoptotic process"/>
    <property type="evidence" value="ECO:0007669"/>
    <property type="project" value="UniProtKB-ARBA"/>
</dbReference>
<feature type="domain" description="Caspase family p20" evidence="20">
    <location>
        <begin position="206"/>
        <end position="330"/>
    </location>
</feature>
<comment type="subcellular location">
    <subcellularLocation>
        <location evidence="2">Cytoplasm</location>
    </subcellularLocation>
    <subcellularLocation>
        <location evidence="1">Nucleus</location>
    </subcellularLocation>
</comment>
<dbReference type="PIRSF" id="PIRSF038001">
    <property type="entry name" value="Caspase_ICE"/>
    <property type="match status" value="1"/>
</dbReference>
<dbReference type="Gene3D" id="3.40.50.1460">
    <property type="match status" value="1"/>
</dbReference>
<dbReference type="OMA" id="HTEARRC"/>
<evidence type="ECO:0000259" key="20">
    <source>
        <dbReference type="PROSITE" id="PS50208"/>
    </source>
</evidence>
<dbReference type="PRINTS" id="PR00376">
    <property type="entry name" value="IL1BCENZYME"/>
</dbReference>
<evidence type="ECO:0000256" key="14">
    <source>
        <dbReference type="ARBA" id="ARBA00066479"/>
    </source>
</evidence>
<dbReference type="GO" id="GO:0006508">
    <property type="term" value="P:proteolysis"/>
    <property type="evidence" value="ECO:0007669"/>
    <property type="project" value="UniProtKB-KW"/>
</dbReference>
<dbReference type="FunFam" id="3.40.50.1460:FF:000008">
    <property type="entry name" value="caspase-8 isoform X1"/>
    <property type="match status" value="1"/>
</dbReference>
<feature type="active site" evidence="16">
    <location>
        <position position="283"/>
    </location>
</feature>
<evidence type="ECO:0000256" key="15">
    <source>
        <dbReference type="ARBA" id="ARBA00068172"/>
    </source>
</evidence>
<comment type="similarity">
    <text evidence="3 17">Belongs to the peptidase C14A family.</text>
</comment>
<keyword evidence="22" id="KW-1185">Reference proteome</keyword>
<dbReference type="CDD" id="cd00032">
    <property type="entry name" value="CASc"/>
    <property type="match status" value="1"/>
</dbReference>
<keyword evidence="9" id="KW-0378">Hydrolase</keyword>
<proteinExistence type="inferred from homology"/>
<dbReference type="FunFam" id="1.10.533.10:FF:000016">
    <property type="entry name" value="CASP8 and FADD-like apoptosis regulator"/>
    <property type="match status" value="1"/>
</dbReference>
<sequence>SAYQLFLSLCDQDHLSEERPHLLSELLSIIQRTRLLRDLDLRSSATSNLISAYRKLLYSLSEDLTDDNLKEIKFLLTETLPRRKLEDNVTTLEVFLELECMDLLSKTNLGLLKSILQPVCPVLAERIRQFEAQNCSLAPSTQVSFDRRVSAEETGKQISLVSLQVFQQSPSSNTLLNKLELSSVPKENQSSSRTEDLGTYPMTTLPRGCCLIISNYDFQGSGLGMRNGTRTDEECLKKVFEWLGFKVEIHRDCTGKEILSLMQELADKSQQRWDCLVCCILSHGLEGCVHGVDGDQVSIKKLIEPFLGTNCPAMAGKPKLFFIQACQGKKQQGVVHLESDGAEHSDVDTDAVRLSNCIPSHADFLLGMATVPDYVSYRDRERGTWYIQSLCEYLVKMVPRGFDLMSILTKVNEDVSKKNDNTGDRKQMPQPVFTITKRIVFPVPSGPAPVLPHF</sequence>
<dbReference type="InterPro" id="IPR001875">
    <property type="entry name" value="DED_dom"/>
</dbReference>
<dbReference type="InterPro" id="IPR011600">
    <property type="entry name" value="Pept_C14_caspase"/>
</dbReference>
<evidence type="ECO:0000313" key="22">
    <source>
        <dbReference type="Proteomes" id="UP000007303"/>
    </source>
</evidence>
<keyword evidence="11" id="KW-0865">Zymogen</keyword>
<evidence type="ECO:0000256" key="6">
    <source>
        <dbReference type="ARBA" id="ARBA00022670"/>
    </source>
</evidence>
<feature type="domain" description="DED" evidence="18">
    <location>
        <begin position="52"/>
        <end position="119"/>
    </location>
</feature>
<keyword evidence="8" id="KW-0677">Repeat</keyword>
<name>H3DHU2_TETNG</name>
<dbReference type="InterPro" id="IPR002138">
    <property type="entry name" value="Pept_C14_p10"/>
</dbReference>
<evidence type="ECO:0000256" key="3">
    <source>
        <dbReference type="ARBA" id="ARBA00010134"/>
    </source>
</evidence>
<evidence type="ECO:0000259" key="18">
    <source>
        <dbReference type="PROSITE" id="PS50168"/>
    </source>
</evidence>
<keyword evidence="6" id="KW-0645">Protease</keyword>
<reference evidence="21" key="2">
    <citation type="submission" date="2025-08" db="UniProtKB">
        <authorList>
            <consortium name="Ensembl"/>
        </authorList>
    </citation>
    <scope>IDENTIFICATION</scope>
</reference>